<evidence type="ECO:0000256" key="5">
    <source>
        <dbReference type="ARBA" id="ARBA00022692"/>
    </source>
</evidence>
<keyword evidence="4" id="KW-1003">Cell membrane</keyword>
<feature type="transmembrane region" description="Helical" evidence="9">
    <location>
        <begin position="68"/>
        <end position="92"/>
    </location>
</feature>
<keyword evidence="3 9" id="KW-0813">Transport</keyword>
<dbReference type="EMBL" id="JXLP01000016">
    <property type="protein sequence ID" value="KIL77265.1"/>
    <property type="molecule type" value="Genomic_DNA"/>
</dbReference>
<keyword evidence="5 9" id="KW-0812">Transmembrane</keyword>
<keyword evidence="6 9" id="KW-0029">Amino-acid transport</keyword>
<gene>
    <name evidence="10" type="ORF">SD77_1712</name>
</gene>
<evidence type="ECO:0000313" key="10">
    <source>
        <dbReference type="EMBL" id="KIL77265.1"/>
    </source>
</evidence>
<evidence type="ECO:0000313" key="11">
    <source>
        <dbReference type="Proteomes" id="UP000031982"/>
    </source>
</evidence>
<dbReference type="Pfam" id="PF05525">
    <property type="entry name" value="Branch_AA_trans"/>
    <property type="match status" value="1"/>
</dbReference>
<dbReference type="PANTHER" id="PTHR30588">
    <property type="entry name" value="BRANCHED-CHAIN AMINO ACID TRANSPORT SYSTEM 2 CARRIER PROTEIN"/>
    <property type="match status" value="1"/>
</dbReference>
<feature type="transmembrane region" description="Helical" evidence="9">
    <location>
        <begin position="34"/>
        <end position="56"/>
    </location>
</feature>
<evidence type="ECO:0000256" key="9">
    <source>
        <dbReference type="RuleBase" id="RU362122"/>
    </source>
</evidence>
<comment type="subcellular location">
    <subcellularLocation>
        <location evidence="1 9">Cell membrane</location>
        <topology evidence="1 9">Multi-pass membrane protein</topology>
    </subcellularLocation>
</comment>
<feature type="transmembrane region" description="Helical" evidence="9">
    <location>
        <begin position="401"/>
        <end position="418"/>
    </location>
</feature>
<evidence type="ECO:0000256" key="4">
    <source>
        <dbReference type="ARBA" id="ARBA00022475"/>
    </source>
</evidence>
<evidence type="ECO:0000256" key="6">
    <source>
        <dbReference type="ARBA" id="ARBA00022970"/>
    </source>
</evidence>
<dbReference type="InterPro" id="IPR004685">
    <property type="entry name" value="Brnchd-chn_aa_trnsp_Livcs"/>
</dbReference>
<comment type="caution">
    <text evidence="10">The sequence shown here is derived from an EMBL/GenBank/DDBJ whole genome shotgun (WGS) entry which is preliminary data.</text>
</comment>
<keyword evidence="8 9" id="KW-0472">Membrane</keyword>
<feature type="transmembrane region" description="Helical" evidence="9">
    <location>
        <begin position="441"/>
        <end position="459"/>
    </location>
</feature>
<dbReference type="PANTHER" id="PTHR30588:SF0">
    <property type="entry name" value="BRANCHED-CHAIN AMINO ACID PERMEASE BRNQ"/>
    <property type="match status" value="1"/>
</dbReference>
<evidence type="ECO:0000256" key="8">
    <source>
        <dbReference type="ARBA" id="ARBA00023136"/>
    </source>
</evidence>
<sequence length="479" mass="51552">MQMTILHNHPLERPGRALQLFNERRKTMKNNIPFSQVLAIGLMLFAMFLGAGNVIFAPMVGQQAGSNIWVAMSGFLITGVGLVLLAIVALTRGGGTVEKLAQRVHPLFAIIFSVLLFLTLGPIYVIPRTTSVVYEIAINPLVQAKSNTSLYLLIFSLLFIGLTILLSWNTTKFVDRLGKMITPIFVILLITLIVKSFITPMGMIGQPQDDYVTGTFLTGFTQGYYTMDVLAAFVFGGIFIKSISSLGITSEKAVSALFIKAGIITMIGLVALQLSMAWIGASSVEAIGFKNNGGEVLAQSAIALFGKSGIYIIGTVIFLTGITTNVACLAAVSEYFEKIIPSVSYKKWLIVFSIVGLVITNFGLNTILTLASPILLLLYPLAIALIALVFTNNLFNGHRSVYVGTVIGTGLVAVLDALKDANIAPEAINHFFGFIPLFENGAGWIITGLIGFFIGLVAAKSRKEPAAIINMSGQEIRKV</sequence>
<organism evidence="10 11">
    <name type="scientific">Bacillus badius</name>
    <dbReference type="NCBI Taxonomy" id="1455"/>
    <lineage>
        <taxon>Bacteria</taxon>
        <taxon>Bacillati</taxon>
        <taxon>Bacillota</taxon>
        <taxon>Bacilli</taxon>
        <taxon>Bacillales</taxon>
        <taxon>Bacillaceae</taxon>
        <taxon>Pseudobacillus</taxon>
    </lineage>
</organism>
<feature type="transmembrane region" description="Helical" evidence="9">
    <location>
        <begin position="256"/>
        <end position="279"/>
    </location>
</feature>
<evidence type="ECO:0000256" key="7">
    <source>
        <dbReference type="ARBA" id="ARBA00022989"/>
    </source>
</evidence>
<keyword evidence="7 9" id="KW-1133">Transmembrane helix</keyword>
<reference evidence="10 11" key="1">
    <citation type="submission" date="2015-01" db="EMBL/GenBank/DDBJ databases">
        <title>Genome Assembly of Bacillus badius MTCC 1458.</title>
        <authorList>
            <person name="Verma A."/>
            <person name="Khatri I."/>
            <person name="Mual P."/>
            <person name="Subramanian S."/>
            <person name="Krishnamurthi S."/>
        </authorList>
    </citation>
    <scope>NUCLEOTIDE SEQUENCE [LARGE SCALE GENOMIC DNA]</scope>
    <source>
        <strain evidence="10 11">MTCC 1458</strain>
    </source>
</reference>
<feature type="transmembrane region" description="Helical" evidence="9">
    <location>
        <begin position="348"/>
        <end position="368"/>
    </location>
</feature>
<dbReference type="Proteomes" id="UP000031982">
    <property type="component" value="Unassembled WGS sequence"/>
</dbReference>
<feature type="transmembrane region" description="Helical" evidence="9">
    <location>
        <begin position="374"/>
        <end position="394"/>
    </location>
</feature>
<evidence type="ECO:0000256" key="3">
    <source>
        <dbReference type="ARBA" id="ARBA00022448"/>
    </source>
</evidence>
<feature type="transmembrane region" description="Helical" evidence="9">
    <location>
        <begin position="310"/>
        <end position="336"/>
    </location>
</feature>
<feature type="transmembrane region" description="Helical" evidence="9">
    <location>
        <begin position="150"/>
        <end position="168"/>
    </location>
</feature>
<feature type="transmembrane region" description="Helical" evidence="9">
    <location>
        <begin position="104"/>
        <end position="126"/>
    </location>
</feature>
<evidence type="ECO:0000256" key="1">
    <source>
        <dbReference type="ARBA" id="ARBA00004651"/>
    </source>
</evidence>
<feature type="transmembrane region" description="Helical" evidence="9">
    <location>
        <begin position="224"/>
        <end position="244"/>
    </location>
</feature>
<feature type="transmembrane region" description="Helical" evidence="9">
    <location>
        <begin position="180"/>
        <end position="204"/>
    </location>
</feature>
<protein>
    <recommendedName>
        <fullName evidence="9">Branched-chain amino acid transport system carrier protein</fullName>
    </recommendedName>
</protein>
<comment type="similarity">
    <text evidence="2 9">Belongs to the branched chain amino acid transporter family.</text>
</comment>
<proteinExistence type="inferred from homology"/>
<keyword evidence="11" id="KW-1185">Reference proteome</keyword>
<accession>A0ABR5ARK1</accession>
<name>A0ABR5ARK1_BACBA</name>
<evidence type="ECO:0000256" key="2">
    <source>
        <dbReference type="ARBA" id="ARBA00008540"/>
    </source>
</evidence>
<comment type="function">
    <text evidence="9">Component of the transport system for branched-chain amino acids.</text>
</comment>
<dbReference type="NCBIfam" id="TIGR00796">
    <property type="entry name" value="livcs"/>
    <property type="match status" value="1"/>
</dbReference>